<feature type="domain" description="Cytidyltransferase-like" evidence="3">
    <location>
        <begin position="76"/>
        <end position="215"/>
    </location>
</feature>
<comment type="caution">
    <text evidence="4">The sequence shown here is derived from an EMBL/GenBank/DDBJ whole genome shotgun (WGS) entry which is preliminary data.</text>
</comment>
<dbReference type="PANTHER" id="PTHR10739">
    <property type="entry name" value="CYTIDYLYLTRANSFERASE"/>
    <property type="match status" value="1"/>
</dbReference>
<dbReference type="GO" id="GO:0004105">
    <property type="term" value="F:choline-phosphate cytidylyltransferase activity"/>
    <property type="evidence" value="ECO:0007669"/>
    <property type="project" value="UniProtKB-EC"/>
</dbReference>
<feature type="compositionally biased region" description="Low complexity" evidence="2">
    <location>
        <begin position="197"/>
        <end position="207"/>
    </location>
</feature>
<sequence>MDASSVLSDDDYDFISPTGSVADLAAYDSIVEPPPLAAAQDTFNTVQLSAQDCMDIASRSLGIDTTSQTKTKRIYVDGVFNNLSVRDVLQLRQIKLSFPSVHLVAGVFSDVTCELFGMSGMSPQVERAEVLRHCRWIDEVLAEDGPCPINSDFVNKHKFDYVAVEEGATVDPTYHKLRVKGYDEMKRSGIVLSTRRTTGTVGTTPTPARSPLSTSPVPLIPETPEPIDVYGIGI</sequence>
<dbReference type="EC" id="2.7.7.15" evidence="1"/>
<dbReference type="RefSeq" id="XP_037223195.1">
    <property type="nucleotide sequence ID" value="XM_037360310.1"/>
</dbReference>
<evidence type="ECO:0000256" key="1">
    <source>
        <dbReference type="ARBA" id="ARBA00026101"/>
    </source>
</evidence>
<dbReference type="PANTHER" id="PTHR10739:SF13">
    <property type="entry name" value="CHOLINE-PHOSPHATE CYTIDYLYLTRANSFERASE"/>
    <property type="match status" value="1"/>
</dbReference>
<accession>A0A8H6T5E9</accession>
<reference evidence="4" key="1">
    <citation type="submission" date="2020-05" db="EMBL/GenBank/DDBJ databases">
        <title>Mycena genomes resolve the evolution of fungal bioluminescence.</title>
        <authorList>
            <person name="Tsai I.J."/>
        </authorList>
    </citation>
    <scope>NUCLEOTIDE SEQUENCE</scope>
    <source>
        <strain evidence="4">171206Taipei</strain>
    </source>
</reference>
<evidence type="ECO:0000313" key="4">
    <source>
        <dbReference type="EMBL" id="KAF7309745.1"/>
    </source>
</evidence>
<dbReference type="AlphaFoldDB" id="A0A8H6T5E9"/>
<evidence type="ECO:0000259" key="3">
    <source>
        <dbReference type="Pfam" id="PF01467"/>
    </source>
</evidence>
<dbReference type="Proteomes" id="UP000636479">
    <property type="component" value="Unassembled WGS sequence"/>
</dbReference>
<dbReference type="InterPro" id="IPR045049">
    <property type="entry name" value="Pcy1-like"/>
</dbReference>
<dbReference type="GO" id="GO:0005635">
    <property type="term" value="C:nuclear envelope"/>
    <property type="evidence" value="ECO:0007669"/>
    <property type="project" value="TreeGrafter"/>
</dbReference>
<dbReference type="InterPro" id="IPR014729">
    <property type="entry name" value="Rossmann-like_a/b/a_fold"/>
</dbReference>
<proteinExistence type="predicted"/>
<dbReference type="Pfam" id="PF01467">
    <property type="entry name" value="CTP_transf_like"/>
    <property type="match status" value="1"/>
</dbReference>
<keyword evidence="5" id="KW-1185">Reference proteome</keyword>
<protein>
    <recommendedName>
        <fullName evidence="1">choline-phosphate cytidylyltransferase</fullName>
        <ecNumber evidence="1">2.7.7.15</ecNumber>
    </recommendedName>
</protein>
<dbReference type="SUPFAM" id="SSF52374">
    <property type="entry name" value="Nucleotidylyl transferase"/>
    <property type="match status" value="1"/>
</dbReference>
<evidence type="ECO:0000313" key="5">
    <source>
        <dbReference type="Proteomes" id="UP000636479"/>
    </source>
</evidence>
<dbReference type="GeneID" id="59342826"/>
<dbReference type="GO" id="GO:0031210">
    <property type="term" value="F:phosphatidylcholine binding"/>
    <property type="evidence" value="ECO:0007669"/>
    <property type="project" value="TreeGrafter"/>
</dbReference>
<dbReference type="InterPro" id="IPR004821">
    <property type="entry name" value="Cyt_trans-like"/>
</dbReference>
<evidence type="ECO:0000256" key="2">
    <source>
        <dbReference type="SAM" id="MobiDB-lite"/>
    </source>
</evidence>
<dbReference type="Gene3D" id="3.40.50.620">
    <property type="entry name" value="HUPs"/>
    <property type="match status" value="1"/>
</dbReference>
<name>A0A8H6T5E9_9AGAR</name>
<feature type="region of interest" description="Disordered" evidence="2">
    <location>
        <begin position="197"/>
        <end position="220"/>
    </location>
</feature>
<dbReference type="EMBL" id="JACAZF010000003">
    <property type="protein sequence ID" value="KAF7309745.1"/>
    <property type="molecule type" value="Genomic_DNA"/>
</dbReference>
<gene>
    <name evidence="4" type="ORF">MIND_00346300</name>
</gene>
<dbReference type="OrthoDB" id="17102at2759"/>
<organism evidence="4 5">
    <name type="scientific">Mycena indigotica</name>
    <dbReference type="NCBI Taxonomy" id="2126181"/>
    <lineage>
        <taxon>Eukaryota</taxon>
        <taxon>Fungi</taxon>
        <taxon>Dikarya</taxon>
        <taxon>Basidiomycota</taxon>
        <taxon>Agaricomycotina</taxon>
        <taxon>Agaricomycetes</taxon>
        <taxon>Agaricomycetidae</taxon>
        <taxon>Agaricales</taxon>
        <taxon>Marasmiineae</taxon>
        <taxon>Mycenaceae</taxon>
        <taxon>Mycena</taxon>
    </lineage>
</organism>